<organism evidence="10 11">
    <name type="scientific">Sphaceloma murrayae</name>
    <dbReference type="NCBI Taxonomy" id="2082308"/>
    <lineage>
        <taxon>Eukaryota</taxon>
        <taxon>Fungi</taxon>
        <taxon>Dikarya</taxon>
        <taxon>Ascomycota</taxon>
        <taxon>Pezizomycotina</taxon>
        <taxon>Dothideomycetes</taxon>
        <taxon>Dothideomycetidae</taxon>
        <taxon>Myriangiales</taxon>
        <taxon>Elsinoaceae</taxon>
        <taxon>Sphaceloma</taxon>
    </lineage>
</organism>
<dbReference type="Pfam" id="PF01694">
    <property type="entry name" value="Rhomboid"/>
    <property type="match status" value="1"/>
</dbReference>
<evidence type="ECO:0000256" key="3">
    <source>
        <dbReference type="ARBA" id="ARBA00022692"/>
    </source>
</evidence>
<keyword evidence="11" id="KW-1185">Reference proteome</keyword>
<dbReference type="InterPro" id="IPR022764">
    <property type="entry name" value="Peptidase_S54_rhomboid_dom"/>
</dbReference>
<reference evidence="10 11" key="1">
    <citation type="submission" date="2017-06" db="EMBL/GenBank/DDBJ databases">
        <title>Draft genome sequence of a variant of Elsinoe murrayae.</title>
        <authorList>
            <person name="Cheng Q."/>
        </authorList>
    </citation>
    <scope>NUCLEOTIDE SEQUENCE [LARGE SCALE GENOMIC DNA]</scope>
    <source>
        <strain evidence="10 11">CQ-2017a</strain>
    </source>
</reference>
<evidence type="ECO:0000256" key="8">
    <source>
        <dbReference type="SAM" id="Phobius"/>
    </source>
</evidence>
<name>A0A2K1R1X1_9PEZI</name>
<protein>
    <recommendedName>
        <fullName evidence="9">Peptidase S54 rhomboid domain-containing protein</fullName>
    </recommendedName>
</protein>
<keyword evidence="6 8" id="KW-0472">Membrane</keyword>
<feature type="transmembrane region" description="Helical" evidence="8">
    <location>
        <begin position="222"/>
        <end position="246"/>
    </location>
</feature>
<evidence type="ECO:0000259" key="9">
    <source>
        <dbReference type="Pfam" id="PF01694"/>
    </source>
</evidence>
<accession>A0A2K1R1X1</accession>
<dbReference type="STRING" id="2082308.A0A2K1R1X1"/>
<feature type="region of interest" description="Disordered" evidence="7">
    <location>
        <begin position="1"/>
        <end position="23"/>
    </location>
</feature>
<evidence type="ECO:0000256" key="4">
    <source>
        <dbReference type="ARBA" id="ARBA00022801"/>
    </source>
</evidence>
<dbReference type="SUPFAM" id="SSF144091">
    <property type="entry name" value="Rhomboid-like"/>
    <property type="match status" value="1"/>
</dbReference>
<dbReference type="PANTHER" id="PTHR43731">
    <property type="entry name" value="RHOMBOID PROTEASE"/>
    <property type="match status" value="1"/>
</dbReference>
<dbReference type="AlphaFoldDB" id="A0A2K1R1X1"/>
<proteinExistence type="inferred from homology"/>
<dbReference type="Proteomes" id="UP000243797">
    <property type="component" value="Unassembled WGS sequence"/>
</dbReference>
<evidence type="ECO:0000256" key="6">
    <source>
        <dbReference type="ARBA" id="ARBA00023136"/>
    </source>
</evidence>
<keyword evidence="4" id="KW-0378">Hydrolase</keyword>
<dbReference type="GO" id="GO:0004252">
    <property type="term" value="F:serine-type endopeptidase activity"/>
    <property type="evidence" value="ECO:0007669"/>
    <property type="project" value="InterPro"/>
</dbReference>
<gene>
    <name evidence="10" type="ORF">CAC42_1060</name>
</gene>
<dbReference type="OrthoDB" id="418595at2759"/>
<keyword evidence="3 8" id="KW-0812">Transmembrane</keyword>
<keyword evidence="5 8" id="KW-1133">Transmembrane helix</keyword>
<feature type="domain" description="Peptidase S54 rhomboid" evidence="9">
    <location>
        <begin position="112"/>
        <end position="274"/>
    </location>
</feature>
<dbReference type="InParanoid" id="A0A2K1R1X1"/>
<evidence type="ECO:0000256" key="2">
    <source>
        <dbReference type="ARBA" id="ARBA00009045"/>
    </source>
</evidence>
<feature type="transmembrane region" description="Helical" evidence="8">
    <location>
        <begin position="114"/>
        <end position="134"/>
    </location>
</feature>
<evidence type="ECO:0000256" key="5">
    <source>
        <dbReference type="ARBA" id="ARBA00022989"/>
    </source>
</evidence>
<feature type="transmembrane region" description="Helical" evidence="8">
    <location>
        <begin position="197"/>
        <end position="215"/>
    </location>
</feature>
<dbReference type="Gene3D" id="1.20.1540.10">
    <property type="entry name" value="Rhomboid-like"/>
    <property type="match status" value="1"/>
</dbReference>
<dbReference type="InterPro" id="IPR035952">
    <property type="entry name" value="Rhomboid-like_sf"/>
</dbReference>
<evidence type="ECO:0000256" key="7">
    <source>
        <dbReference type="SAM" id="MobiDB-lite"/>
    </source>
</evidence>
<evidence type="ECO:0000313" key="10">
    <source>
        <dbReference type="EMBL" id="PNS21281.1"/>
    </source>
</evidence>
<evidence type="ECO:0000256" key="1">
    <source>
        <dbReference type="ARBA" id="ARBA00004141"/>
    </source>
</evidence>
<evidence type="ECO:0000313" key="11">
    <source>
        <dbReference type="Proteomes" id="UP000243797"/>
    </source>
</evidence>
<dbReference type="EMBL" id="NKHZ01000011">
    <property type="protein sequence ID" value="PNS21281.1"/>
    <property type="molecule type" value="Genomic_DNA"/>
</dbReference>
<dbReference type="InterPro" id="IPR050925">
    <property type="entry name" value="Rhomboid_protease_S54"/>
</dbReference>
<feature type="transmembrane region" description="Helical" evidence="8">
    <location>
        <begin position="63"/>
        <end position="84"/>
    </location>
</feature>
<dbReference type="PANTHER" id="PTHR43731:SF14">
    <property type="entry name" value="PRESENILIN-ASSOCIATED RHOMBOID-LIKE PROTEIN, MITOCHONDRIAL"/>
    <property type="match status" value="1"/>
</dbReference>
<dbReference type="GO" id="GO:0016020">
    <property type="term" value="C:membrane"/>
    <property type="evidence" value="ECO:0007669"/>
    <property type="project" value="UniProtKB-SubCell"/>
</dbReference>
<comment type="subcellular location">
    <subcellularLocation>
        <location evidence="1">Membrane</location>
        <topology evidence="1">Multi-pass membrane protein</topology>
    </subcellularLocation>
</comment>
<comment type="similarity">
    <text evidence="2">Belongs to the peptidase S54 family.</text>
</comment>
<comment type="caution">
    <text evidence="10">The sequence shown here is derived from an EMBL/GenBank/DDBJ whole genome shotgun (WGS) entry which is preliminary data.</text>
</comment>
<sequence>MSMLARPRPLSPQPKRPTIHRPSPSFLRMSELFLARSSDDRIHLVRRMYSSGPGSDAHASAKYAWFLIAALAAVPFAITQFAAFPGSSPEIRKMAMWLRDNFAFSYANASDKPWTFVTAGFMHTGIFHILFNMLTLRTGFEIMGFCARVSSVQLISLHLAGVLGGTLVSYLSTGREVAAAKASGNRMRQFEAEQRRYVGASAGVSGVLVAASIIAPRFPITIMFIPIAVPLAGATAGFLFLDAYLMGSATSFVAHEGHIGGALAGGLYYLLRLRR</sequence>